<dbReference type="Proteomes" id="UP000007879">
    <property type="component" value="Unassembled WGS sequence"/>
</dbReference>
<accession>A0AAN0IIQ8</accession>
<keyword evidence="4" id="KW-1185">Reference proteome</keyword>
<dbReference type="RefSeq" id="XP_003391041.3">
    <property type="nucleotide sequence ID" value="XM_003390993.3"/>
</dbReference>
<dbReference type="PANTHER" id="PTHR33936:SF24">
    <property type="entry name" value="C2H2-TYPE DOMAIN-CONTAINING PROTEIN"/>
    <property type="match status" value="1"/>
</dbReference>
<dbReference type="PANTHER" id="PTHR33936">
    <property type="entry name" value="PROTEIN CBG17840"/>
    <property type="match status" value="1"/>
</dbReference>
<dbReference type="Pfam" id="PF13894">
    <property type="entry name" value="zf-C2H2_4"/>
    <property type="match status" value="1"/>
</dbReference>
<dbReference type="InterPro" id="IPR052797">
    <property type="entry name" value="RegFact_GeneExpr_CellDeath"/>
</dbReference>
<dbReference type="Pfam" id="PF10551">
    <property type="entry name" value="MULE"/>
    <property type="match status" value="1"/>
</dbReference>
<feature type="domain" description="C2H2-type" evidence="2">
    <location>
        <begin position="16"/>
        <end position="44"/>
    </location>
</feature>
<dbReference type="SUPFAM" id="SSF53098">
    <property type="entry name" value="Ribonuclease H-like"/>
    <property type="match status" value="1"/>
</dbReference>
<dbReference type="SMART" id="SM00355">
    <property type="entry name" value="ZnF_C2H2"/>
    <property type="match status" value="2"/>
</dbReference>
<evidence type="ECO:0000313" key="4">
    <source>
        <dbReference type="Proteomes" id="UP000007879"/>
    </source>
</evidence>
<reference evidence="3" key="2">
    <citation type="submission" date="2024-06" db="UniProtKB">
        <authorList>
            <consortium name="EnsemblMetazoa"/>
        </authorList>
    </citation>
    <scope>IDENTIFICATION</scope>
</reference>
<keyword evidence="1" id="KW-0479">Metal-binding</keyword>
<reference evidence="4" key="1">
    <citation type="journal article" date="2010" name="Nature">
        <title>The Amphimedon queenslandica genome and the evolution of animal complexity.</title>
        <authorList>
            <person name="Srivastava M."/>
            <person name="Simakov O."/>
            <person name="Chapman J."/>
            <person name="Fahey B."/>
            <person name="Gauthier M.E."/>
            <person name="Mitros T."/>
            <person name="Richards G.S."/>
            <person name="Conaco C."/>
            <person name="Dacre M."/>
            <person name="Hellsten U."/>
            <person name="Larroux C."/>
            <person name="Putnam N.H."/>
            <person name="Stanke M."/>
            <person name="Adamska M."/>
            <person name="Darling A."/>
            <person name="Degnan S.M."/>
            <person name="Oakley T.H."/>
            <person name="Plachetzki D.C."/>
            <person name="Zhai Y."/>
            <person name="Adamski M."/>
            <person name="Calcino A."/>
            <person name="Cummins S.F."/>
            <person name="Goodstein D.M."/>
            <person name="Harris C."/>
            <person name="Jackson D.J."/>
            <person name="Leys S.P."/>
            <person name="Shu S."/>
            <person name="Woodcroft B.J."/>
            <person name="Vervoort M."/>
            <person name="Kosik K.S."/>
            <person name="Manning G."/>
            <person name="Degnan B.M."/>
            <person name="Rokhsar D.S."/>
        </authorList>
    </citation>
    <scope>NUCLEOTIDE SEQUENCE [LARGE SCALE GENOMIC DNA]</scope>
</reference>
<evidence type="ECO:0000259" key="2">
    <source>
        <dbReference type="PROSITE" id="PS50157"/>
    </source>
</evidence>
<keyword evidence="1" id="KW-0862">Zinc</keyword>
<dbReference type="GeneID" id="100636384"/>
<evidence type="ECO:0000256" key="1">
    <source>
        <dbReference type="PROSITE-ProRule" id="PRU00042"/>
    </source>
</evidence>
<protein>
    <recommendedName>
        <fullName evidence="2">C2H2-type domain-containing protein</fullName>
    </recommendedName>
</protein>
<dbReference type="InterPro" id="IPR018289">
    <property type="entry name" value="MULE_transposase_dom"/>
</dbReference>
<dbReference type="InterPro" id="IPR013087">
    <property type="entry name" value="Znf_C2H2_type"/>
</dbReference>
<dbReference type="Gene3D" id="3.30.160.60">
    <property type="entry name" value="Classic Zinc Finger"/>
    <property type="match status" value="1"/>
</dbReference>
<sequence>MASSSDTIEKSTTSRIPCTYCPKTFAFRSGLSRHIKTDHHEEHESSYNNCCHICNAKYASISVLTTHLKEQHAMTIPIETHSFSSVDEFEQWKSEEEKKCKSHYVQHTSSQFHQSRKCWKLYCNRSGKYQPRGDGKRVLKSQGFSKIGNVCIANMKVTQDTISGNVTVEYYPVHNSHSIDIAHLPIPESVKLNIAAKLQQGVPIDRILDDMRDRMSNDGASGPELLLSKQDIHNLKRLLNLQGIMKHSNDYESTCAWVEELKAKHYNPVIVFKPQGKEQTGSVNDLAKDDFLLAIQTEFQKDALQQYGNNVIMMDATHGTTQYNFLLISILVIDDHGTGLPVAWAVSNREDSMLLMQFLIVVNERVGSLTPKYFMSDCAEQYFTAWCGTFGHNNTQKLVCIWHVDRAWRKSLQTHVNSQQNRVEIYHHLCVLLRETDQSNFILKLQQLMSYLHENHHEFFEYFNTYYVPHKEEWATCFRIGTIVNTNMFAESFHRLLKVVYLEGKQNRRVDCLLFTLLRLSRNLVFDQIQKTEKGKMTHRKSEINKRHASAEESLNKALYTTISEENSSWEIQSFTSADASIHYTVCKHIHIIHMKESDESKSMSNTERSTEATVPFDRQYFSKAHQGINTVGSTSDAEKVKKEITSFMHETESLLSACDDIGTMEAVKQHMKSAIAVLKANPGHEDGV</sequence>
<dbReference type="KEGG" id="aqu:100636384"/>
<keyword evidence="1" id="KW-0863">Zinc-finger</keyword>
<dbReference type="PROSITE" id="PS00028">
    <property type="entry name" value="ZINC_FINGER_C2H2_1"/>
    <property type="match status" value="2"/>
</dbReference>
<dbReference type="AlphaFoldDB" id="A0AAN0IIQ8"/>
<organism evidence="3 4">
    <name type="scientific">Amphimedon queenslandica</name>
    <name type="common">Sponge</name>
    <dbReference type="NCBI Taxonomy" id="400682"/>
    <lineage>
        <taxon>Eukaryota</taxon>
        <taxon>Metazoa</taxon>
        <taxon>Porifera</taxon>
        <taxon>Demospongiae</taxon>
        <taxon>Heteroscleromorpha</taxon>
        <taxon>Haplosclerida</taxon>
        <taxon>Niphatidae</taxon>
        <taxon>Amphimedon</taxon>
    </lineage>
</organism>
<dbReference type="InterPro" id="IPR012337">
    <property type="entry name" value="RNaseH-like_sf"/>
</dbReference>
<dbReference type="PROSITE" id="PS50157">
    <property type="entry name" value="ZINC_FINGER_C2H2_2"/>
    <property type="match status" value="1"/>
</dbReference>
<dbReference type="EnsemblMetazoa" id="XM_003390993.3">
    <property type="protein sequence ID" value="XP_003391041.3"/>
    <property type="gene ID" value="LOC100636384"/>
</dbReference>
<evidence type="ECO:0000313" key="3">
    <source>
        <dbReference type="EnsemblMetazoa" id="XP_003391041.3"/>
    </source>
</evidence>
<dbReference type="GO" id="GO:0008270">
    <property type="term" value="F:zinc ion binding"/>
    <property type="evidence" value="ECO:0007669"/>
    <property type="project" value="UniProtKB-KW"/>
</dbReference>
<name>A0AAN0IIQ8_AMPQE</name>
<proteinExistence type="predicted"/>